<keyword evidence="2" id="KW-1185">Reference proteome</keyword>
<proteinExistence type="predicted"/>
<gene>
    <name evidence="1" type="ORF">EB796_002689</name>
</gene>
<dbReference type="EMBL" id="VXIV02000318">
    <property type="protein sequence ID" value="KAF6039002.1"/>
    <property type="molecule type" value="Genomic_DNA"/>
</dbReference>
<sequence length="88" mass="9936">MTVTNMQYSHYLITGWLTTHEICEKGRSLTDLLLVHTATSLVTSNTSPAIHLVVEANISLCLPAHYTHLFVQVIDLELQKVEQRNGYI</sequence>
<dbReference type="Proteomes" id="UP000593567">
    <property type="component" value="Unassembled WGS sequence"/>
</dbReference>
<comment type="caution">
    <text evidence="1">The sequence shown here is derived from an EMBL/GenBank/DDBJ whole genome shotgun (WGS) entry which is preliminary data.</text>
</comment>
<name>A0A7J7KJW5_BUGNE</name>
<accession>A0A7J7KJW5</accession>
<evidence type="ECO:0000313" key="1">
    <source>
        <dbReference type="EMBL" id="KAF6039002.1"/>
    </source>
</evidence>
<dbReference type="AlphaFoldDB" id="A0A7J7KJW5"/>
<organism evidence="1 2">
    <name type="scientific">Bugula neritina</name>
    <name type="common">Brown bryozoan</name>
    <name type="synonym">Sertularia neritina</name>
    <dbReference type="NCBI Taxonomy" id="10212"/>
    <lineage>
        <taxon>Eukaryota</taxon>
        <taxon>Metazoa</taxon>
        <taxon>Spiralia</taxon>
        <taxon>Lophotrochozoa</taxon>
        <taxon>Bryozoa</taxon>
        <taxon>Gymnolaemata</taxon>
        <taxon>Cheilostomatida</taxon>
        <taxon>Flustrina</taxon>
        <taxon>Buguloidea</taxon>
        <taxon>Bugulidae</taxon>
        <taxon>Bugula</taxon>
    </lineage>
</organism>
<protein>
    <submittedName>
        <fullName evidence="1">Uncharacterized protein</fullName>
    </submittedName>
</protein>
<reference evidence="1" key="1">
    <citation type="submission" date="2020-06" db="EMBL/GenBank/DDBJ databases">
        <title>Draft genome of Bugula neritina, a colonial animal packing powerful symbionts and potential medicines.</title>
        <authorList>
            <person name="Rayko M."/>
        </authorList>
    </citation>
    <scope>NUCLEOTIDE SEQUENCE [LARGE SCALE GENOMIC DNA]</scope>
    <source>
        <strain evidence="1">Kwan_BN1</strain>
    </source>
</reference>
<evidence type="ECO:0000313" key="2">
    <source>
        <dbReference type="Proteomes" id="UP000593567"/>
    </source>
</evidence>